<dbReference type="EMBL" id="CP133612">
    <property type="protein sequence ID" value="WMV10770.1"/>
    <property type="molecule type" value="Genomic_DNA"/>
</dbReference>
<evidence type="ECO:0000313" key="2">
    <source>
        <dbReference type="EMBL" id="WMV10765.1"/>
    </source>
</evidence>
<sequence length="81" mass="8789">MDILATSHVDQNGVYLWVNQAMFSGAANFTSYGSGKEIVMPSAASEKDGEKGDNMTIFKPLESSDTSQFLNSRSSHSFTFA</sequence>
<keyword evidence="4" id="KW-1185">Reference proteome</keyword>
<evidence type="ECO:0000313" key="4">
    <source>
        <dbReference type="Proteomes" id="UP001234989"/>
    </source>
</evidence>
<dbReference type="EMBL" id="CP133612">
    <property type="protein sequence ID" value="WMV10760.1"/>
    <property type="molecule type" value="Genomic_DNA"/>
</dbReference>
<accession>A0AAF0PVM5</accession>
<reference evidence="1" key="1">
    <citation type="submission" date="2023-08" db="EMBL/GenBank/DDBJ databases">
        <title>A de novo genome assembly of Solanum verrucosum Schlechtendal, a Mexican diploid species geographically isolated from the other diploid A-genome species in potato relatives.</title>
        <authorList>
            <person name="Hosaka K."/>
        </authorList>
    </citation>
    <scope>NUCLEOTIDE SEQUENCE</scope>
    <source>
        <tissue evidence="1">Young leaves</tissue>
    </source>
</reference>
<protein>
    <submittedName>
        <fullName evidence="1">Uncharacterized protein</fullName>
    </submittedName>
</protein>
<gene>
    <name evidence="1" type="ORF">MTR67_004145</name>
    <name evidence="2" type="ORF">MTR67_004150</name>
    <name evidence="3" type="ORF">MTR67_004155</name>
</gene>
<evidence type="ECO:0000313" key="3">
    <source>
        <dbReference type="EMBL" id="WMV10770.1"/>
    </source>
</evidence>
<name>A0AAF0PVM5_SOLVR</name>
<proteinExistence type="predicted"/>
<evidence type="ECO:0000313" key="1">
    <source>
        <dbReference type="EMBL" id="WMV10760.1"/>
    </source>
</evidence>
<organism evidence="1 4">
    <name type="scientific">Solanum verrucosum</name>
    <dbReference type="NCBI Taxonomy" id="315347"/>
    <lineage>
        <taxon>Eukaryota</taxon>
        <taxon>Viridiplantae</taxon>
        <taxon>Streptophyta</taxon>
        <taxon>Embryophyta</taxon>
        <taxon>Tracheophyta</taxon>
        <taxon>Spermatophyta</taxon>
        <taxon>Magnoliopsida</taxon>
        <taxon>eudicotyledons</taxon>
        <taxon>Gunneridae</taxon>
        <taxon>Pentapetalae</taxon>
        <taxon>asterids</taxon>
        <taxon>lamiids</taxon>
        <taxon>Solanales</taxon>
        <taxon>Solanaceae</taxon>
        <taxon>Solanoideae</taxon>
        <taxon>Solaneae</taxon>
        <taxon>Solanum</taxon>
    </lineage>
</organism>
<dbReference type="Proteomes" id="UP001234989">
    <property type="component" value="Chromosome 1"/>
</dbReference>
<dbReference type="EMBL" id="CP133612">
    <property type="protein sequence ID" value="WMV10765.1"/>
    <property type="molecule type" value="Genomic_DNA"/>
</dbReference>
<dbReference type="AlphaFoldDB" id="A0AAF0PVM5"/>